<feature type="compositionally biased region" description="Polar residues" evidence="5">
    <location>
        <begin position="298"/>
        <end position="312"/>
    </location>
</feature>
<evidence type="ECO:0000256" key="1">
    <source>
        <dbReference type="ARBA" id="ARBA00008601"/>
    </source>
</evidence>
<dbReference type="InterPro" id="IPR029021">
    <property type="entry name" value="Prot-tyrosine_phosphatase-like"/>
</dbReference>
<evidence type="ECO:0000259" key="6">
    <source>
        <dbReference type="PROSITE" id="PS50054"/>
    </source>
</evidence>
<dbReference type="FunFam" id="3.90.190.10:FF:000120">
    <property type="entry name" value="MAP kinase phosphatase, putative"/>
    <property type="match status" value="1"/>
</dbReference>
<dbReference type="PANTHER" id="PTHR10159:SF530">
    <property type="entry name" value="DUAL SPECIFICITY PROTEIN PHOSPHATASE DDB_G0271350-RELATED"/>
    <property type="match status" value="1"/>
</dbReference>
<feature type="compositionally biased region" description="Low complexity" evidence="5">
    <location>
        <begin position="186"/>
        <end position="205"/>
    </location>
</feature>
<dbReference type="AlphaFoldDB" id="A0A5C3EQ37"/>
<dbReference type="EC" id="3.1.3.48" evidence="2"/>
<feature type="compositionally biased region" description="Low complexity" evidence="5">
    <location>
        <begin position="338"/>
        <end position="353"/>
    </location>
</feature>
<dbReference type="Gene3D" id="3.90.190.10">
    <property type="entry name" value="Protein tyrosine phosphatase superfamily"/>
    <property type="match status" value="1"/>
</dbReference>
<dbReference type="SMART" id="SM00195">
    <property type="entry name" value="DSPc"/>
    <property type="match status" value="1"/>
</dbReference>
<dbReference type="InterPro" id="IPR000387">
    <property type="entry name" value="Tyr_Pase_dom"/>
</dbReference>
<feature type="region of interest" description="Disordered" evidence="5">
    <location>
        <begin position="541"/>
        <end position="624"/>
    </location>
</feature>
<organism evidence="8 9">
    <name type="scientific">Ustilago trichophora</name>
    <dbReference type="NCBI Taxonomy" id="86804"/>
    <lineage>
        <taxon>Eukaryota</taxon>
        <taxon>Fungi</taxon>
        <taxon>Dikarya</taxon>
        <taxon>Basidiomycota</taxon>
        <taxon>Ustilaginomycotina</taxon>
        <taxon>Ustilaginomycetes</taxon>
        <taxon>Ustilaginales</taxon>
        <taxon>Ustilaginaceae</taxon>
        <taxon>Ustilago</taxon>
    </lineage>
</organism>
<name>A0A5C3EQ37_9BASI</name>
<dbReference type="Proteomes" id="UP000324022">
    <property type="component" value="Unassembled WGS sequence"/>
</dbReference>
<feature type="compositionally biased region" description="Polar residues" evidence="5">
    <location>
        <begin position="241"/>
        <end position="251"/>
    </location>
</feature>
<feature type="region of interest" description="Disordered" evidence="5">
    <location>
        <begin position="87"/>
        <end position="112"/>
    </location>
</feature>
<reference evidence="8 9" key="1">
    <citation type="submission" date="2018-03" db="EMBL/GenBank/DDBJ databases">
        <authorList>
            <person name="Guldener U."/>
        </authorList>
    </citation>
    <scope>NUCLEOTIDE SEQUENCE [LARGE SCALE GENOMIC DNA]</scope>
    <source>
        <strain evidence="8 9">NBRC100155</strain>
    </source>
</reference>
<dbReference type="CDD" id="cd14498">
    <property type="entry name" value="DSP"/>
    <property type="match status" value="1"/>
</dbReference>
<keyword evidence="9" id="KW-1185">Reference proteome</keyword>
<feature type="region of interest" description="Disordered" evidence="5">
    <location>
        <begin position="338"/>
        <end position="367"/>
    </location>
</feature>
<feature type="compositionally biased region" description="Polar residues" evidence="5">
    <location>
        <begin position="567"/>
        <end position="583"/>
    </location>
</feature>
<feature type="compositionally biased region" description="Polar residues" evidence="5">
    <location>
        <begin position="213"/>
        <end position="231"/>
    </location>
</feature>
<accession>A0A5C3EQ37</accession>
<keyword evidence="4" id="KW-0904">Protein phosphatase</keyword>
<feature type="region of interest" description="Disordered" evidence="5">
    <location>
        <begin position="266"/>
        <end position="319"/>
    </location>
</feature>
<evidence type="ECO:0000313" key="8">
    <source>
        <dbReference type="EMBL" id="SPO32240.1"/>
    </source>
</evidence>
<dbReference type="PANTHER" id="PTHR10159">
    <property type="entry name" value="DUAL SPECIFICITY PROTEIN PHOSPHATASE"/>
    <property type="match status" value="1"/>
</dbReference>
<feature type="region of interest" description="Disordered" evidence="5">
    <location>
        <begin position="23"/>
        <end position="43"/>
    </location>
</feature>
<feature type="compositionally biased region" description="Low complexity" evidence="5">
    <location>
        <begin position="91"/>
        <end position="112"/>
    </location>
</feature>
<dbReference type="GO" id="GO:0043409">
    <property type="term" value="P:negative regulation of MAPK cascade"/>
    <property type="evidence" value="ECO:0007669"/>
    <property type="project" value="TreeGrafter"/>
</dbReference>
<feature type="region of interest" description="Disordered" evidence="5">
    <location>
        <begin position="180"/>
        <end position="251"/>
    </location>
</feature>
<evidence type="ECO:0000256" key="5">
    <source>
        <dbReference type="SAM" id="MobiDB-lite"/>
    </source>
</evidence>
<dbReference type="InterPro" id="IPR020422">
    <property type="entry name" value="TYR_PHOSPHATASE_DUAL_dom"/>
</dbReference>
<evidence type="ECO:0000259" key="7">
    <source>
        <dbReference type="PROSITE" id="PS50056"/>
    </source>
</evidence>
<dbReference type="InterPro" id="IPR000340">
    <property type="entry name" value="Dual-sp_phosphatase_cat-dom"/>
</dbReference>
<dbReference type="OrthoDB" id="273181at2759"/>
<sequence>MGKRRFSDIVNNVIRAQKSRTIRRSGSCRTHSTLASLPHHHPEDDVRADVHTMAAGAAGPPVDDLLRNSIPTDSFWHPDITLLRSSEAHLSDPGSSRSSSIRSKSDLSVTLPSPTAASHALAHSLASVSPHLTHFSQNASQRSPSNGVFFLRSDAESLKDVLSLTPSSSSERFLPQLDSSQMQAFSASPEQAASAGPSSSSAKPQQCKHAPSPQASSSIKVAQTLAASPSPASRGPHSTGPRPTSSGRPILTRLNTSEMLRTQTSTMLELGPSHPVTTRKSPTGLKLQLDTSVPRRSATLSSYPHPTRSAQKNLLHPSLPLVMPSTSAGNLTKLDADPIAASSSNDSSAESGAGPNGCDSDAQKSDPRLTKSDFTFEDFEFQVSTILPDFLYLGPNIQSEKDVAELQALGVRRILNVACEIDELGPLKLPDRFDRYLKLPMLDSVEAKGVQDSINEACCFLDDARLRSEPVYVHCKAGKSRSVTIVIAYLIHALGWTLQRSYSHVMEKRAAICPNIGFVAELMKYEEKELKSTRSTGIYGGSPALSHSPVSKSSPQLLPAWGEDQSNEPAKTNESTPSLSTPSREAPEPARGLQHRLGTDSSGAFGGTLSKSSPDLPSLAFESR</sequence>
<dbReference type="EMBL" id="OOIN01000043">
    <property type="protein sequence ID" value="SPO32240.1"/>
    <property type="molecule type" value="Genomic_DNA"/>
</dbReference>
<dbReference type="SUPFAM" id="SSF52799">
    <property type="entry name" value="(Phosphotyrosine protein) phosphatases II"/>
    <property type="match status" value="1"/>
</dbReference>
<feature type="domain" description="Tyrosine specific protein phosphatases" evidence="7">
    <location>
        <begin position="451"/>
        <end position="512"/>
    </location>
</feature>
<feature type="domain" description="Tyrosine-protein phosphatase" evidence="6">
    <location>
        <begin position="382"/>
        <end position="531"/>
    </location>
</feature>
<dbReference type="GO" id="GO:0005737">
    <property type="term" value="C:cytoplasm"/>
    <property type="evidence" value="ECO:0007669"/>
    <property type="project" value="TreeGrafter"/>
</dbReference>
<proteinExistence type="inferred from homology"/>
<comment type="similarity">
    <text evidence="1">Belongs to the protein-tyrosine phosphatase family. Non-receptor class dual specificity subfamily.</text>
</comment>
<keyword evidence="3" id="KW-0378">Hydrolase</keyword>
<evidence type="ECO:0000256" key="2">
    <source>
        <dbReference type="ARBA" id="ARBA00013064"/>
    </source>
</evidence>
<evidence type="ECO:0000313" key="9">
    <source>
        <dbReference type="Proteomes" id="UP000324022"/>
    </source>
</evidence>
<gene>
    <name evidence="8" type="ORF">UTRI_02797</name>
</gene>
<evidence type="ECO:0000256" key="4">
    <source>
        <dbReference type="ARBA" id="ARBA00022912"/>
    </source>
</evidence>
<dbReference type="PROSITE" id="PS50056">
    <property type="entry name" value="TYR_PHOSPHATASE_2"/>
    <property type="match status" value="1"/>
</dbReference>
<protein>
    <recommendedName>
        <fullName evidence="2">protein-tyrosine-phosphatase</fullName>
        <ecNumber evidence="2">3.1.3.48</ecNumber>
    </recommendedName>
</protein>
<evidence type="ECO:0000256" key="3">
    <source>
        <dbReference type="ARBA" id="ARBA00022801"/>
    </source>
</evidence>
<dbReference type="Pfam" id="PF00782">
    <property type="entry name" value="DSPc"/>
    <property type="match status" value="1"/>
</dbReference>
<dbReference type="GO" id="GO:0004725">
    <property type="term" value="F:protein tyrosine phosphatase activity"/>
    <property type="evidence" value="ECO:0007669"/>
    <property type="project" value="UniProtKB-EC"/>
</dbReference>
<dbReference type="PROSITE" id="PS50054">
    <property type="entry name" value="TYR_PHOSPHATASE_DUAL"/>
    <property type="match status" value="1"/>
</dbReference>